<name>A0A6M0S3R1_9CYAN</name>
<reference evidence="1 2" key="1">
    <citation type="journal article" date="2020" name="Microb. Ecol.">
        <title>Ecogenomics of the Marine Benthic Filamentous Cyanobacterium Adonisia.</title>
        <authorList>
            <person name="Walter J.M."/>
            <person name="Coutinho F.H."/>
            <person name="Leomil L."/>
            <person name="Hargreaves P.I."/>
            <person name="Campeao M.E."/>
            <person name="Vieira V.V."/>
            <person name="Silva B.S."/>
            <person name="Fistarol G.O."/>
            <person name="Salomon P.S."/>
            <person name="Sawabe T."/>
            <person name="Mino S."/>
            <person name="Hosokawa M."/>
            <person name="Miyashita H."/>
            <person name="Maruyama F."/>
            <person name="van Verk M.C."/>
            <person name="Dutilh B.E."/>
            <person name="Thompson C.C."/>
            <person name="Thompson F.L."/>
        </authorList>
    </citation>
    <scope>NUCLEOTIDE SEQUENCE [LARGE SCALE GENOMIC DNA]</scope>
    <source>
        <strain evidence="1 2">CCMR0082</strain>
    </source>
</reference>
<evidence type="ECO:0000313" key="1">
    <source>
        <dbReference type="EMBL" id="NEZ63015.1"/>
    </source>
</evidence>
<gene>
    <name evidence="1" type="ORF">D0962_09510</name>
</gene>
<dbReference type="EMBL" id="QZCE01000002">
    <property type="protein sequence ID" value="NEZ63015.1"/>
    <property type="molecule type" value="Genomic_DNA"/>
</dbReference>
<organism evidence="1 2">
    <name type="scientific">Adonisia turfae CCMR0082</name>
    <dbReference type="NCBI Taxonomy" id="2304604"/>
    <lineage>
        <taxon>Bacteria</taxon>
        <taxon>Bacillati</taxon>
        <taxon>Cyanobacteriota</taxon>
        <taxon>Adonisia</taxon>
        <taxon>Adonisia turfae</taxon>
    </lineage>
</organism>
<dbReference type="Proteomes" id="UP000473574">
    <property type="component" value="Unassembled WGS sequence"/>
</dbReference>
<protein>
    <submittedName>
        <fullName evidence="1">Uncharacterized protein</fullName>
    </submittedName>
</protein>
<evidence type="ECO:0000313" key="2">
    <source>
        <dbReference type="Proteomes" id="UP000473574"/>
    </source>
</evidence>
<dbReference type="AlphaFoldDB" id="A0A6M0S3R1"/>
<proteinExistence type="predicted"/>
<dbReference type="RefSeq" id="WP_163662085.1">
    <property type="nucleotide sequence ID" value="NZ_QZCE01000002.1"/>
</dbReference>
<comment type="caution">
    <text evidence="1">The sequence shown here is derived from an EMBL/GenBank/DDBJ whole genome shotgun (WGS) entry which is preliminary data.</text>
</comment>
<sequence length="81" mass="9188">MTKTKTSPRDFLKKLGAVRPMAPAGVDVLVLGKFHEGYYPIRWTKAAYQRYQDEWLVFGVAAKDPLTEEDCKRILSAVSAR</sequence>
<accession>A0A6M0S3R1</accession>